<proteinExistence type="inferred from homology"/>
<organism evidence="9 10">
    <name type="scientific">Echria macrotheca</name>
    <dbReference type="NCBI Taxonomy" id="438768"/>
    <lineage>
        <taxon>Eukaryota</taxon>
        <taxon>Fungi</taxon>
        <taxon>Dikarya</taxon>
        <taxon>Ascomycota</taxon>
        <taxon>Pezizomycotina</taxon>
        <taxon>Sordariomycetes</taxon>
        <taxon>Sordariomycetidae</taxon>
        <taxon>Sordariales</taxon>
        <taxon>Schizotheciaceae</taxon>
        <taxon>Echria</taxon>
    </lineage>
</organism>
<dbReference type="SUPFAM" id="SSF53474">
    <property type="entry name" value="alpha/beta-Hydrolases"/>
    <property type="match status" value="1"/>
</dbReference>
<dbReference type="Pfam" id="PF05705">
    <property type="entry name" value="DUF829"/>
    <property type="match status" value="1"/>
</dbReference>
<dbReference type="Proteomes" id="UP001239445">
    <property type="component" value="Unassembled WGS sequence"/>
</dbReference>
<keyword evidence="5" id="KW-0539">Nucleus</keyword>
<evidence type="ECO:0000256" key="2">
    <source>
        <dbReference type="ARBA" id="ARBA00022692"/>
    </source>
</evidence>
<dbReference type="GO" id="GO:0005640">
    <property type="term" value="C:nuclear outer membrane"/>
    <property type="evidence" value="ECO:0007669"/>
    <property type="project" value="UniProtKB-SubCell"/>
</dbReference>
<keyword evidence="4 8" id="KW-0472">Membrane</keyword>
<comment type="caution">
    <text evidence="9">The sequence shown here is derived from an EMBL/GenBank/DDBJ whole genome shotgun (WGS) entry which is preliminary data.</text>
</comment>
<keyword evidence="2 8" id="KW-0812">Transmembrane</keyword>
<evidence type="ECO:0000256" key="3">
    <source>
        <dbReference type="ARBA" id="ARBA00022989"/>
    </source>
</evidence>
<evidence type="ECO:0000256" key="8">
    <source>
        <dbReference type="SAM" id="Phobius"/>
    </source>
</evidence>
<reference evidence="9" key="1">
    <citation type="submission" date="2023-06" db="EMBL/GenBank/DDBJ databases">
        <title>Genome-scale phylogeny and comparative genomics of the fungal order Sordariales.</title>
        <authorList>
            <consortium name="Lawrence Berkeley National Laboratory"/>
            <person name="Hensen N."/>
            <person name="Bonometti L."/>
            <person name="Westerberg I."/>
            <person name="Brannstrom I.O."/>
            <person name="Guillou S."/>
            <person name="Cros-Aarteil S."/>
            <person name="Calhoun S."/>
            <person name="Haridas S."/>
            <person name="Kuo A."/>
            <person name="Mondo S."/>
            <person name="Pangilinan J."/>
            <person name="Riley R."/>
            <person name="Labutti K."/>
            <person name="Andreopoulos B."/>
            <person name="Lipzen A."/>
            <person name="Chen C."/>
            <person name="Yanf M."/>
            <person name="Daum C."/>
            <person name="Ng V."/>
            <person name="Clum A."/>
            <person name="Steindorff A."/>
            <person name="Ohm R."/>
            <person name="Martin F."/>
            <person name="Silar P."/>
            <person name="Natvig D."/>
            <person name="Lalanne C."/>
            <person name="Gautier V."/>
            <person name="Ament-Velasquez S.L."/>
            <person name="Kruys A."/>
            <person name="Hutchinson M.I."/>
            <person name="Powell A.J."/>
            <person name="Barry K."/>
            <person name="Miller A.N."/>
            <person name="Grigoriev I.V."/>
            <person name="Debuchy R."/>
            <person name="Gladieux P."/>
            <person name="Thoren M.H."/>
            <person name="Johannesson H."/>
        </authorList>
    </citation>
    <scope>NUCLEOTIDE SEQUENCE</scope>
    <source>
        <strain evidence="9">PSN4</strain>
    </source>
</reference>
<evidence type="ECO:0000256" key="5">
    <source>
        <dbReference type="ARBA" id="ARBA00023242"/>
    </source>
</evidence>
<evidence type="ECO:0000256" key="4">
    <source>
        <dbReference type="ARBA" id="ARBA00023136"/>
    </source>
</evidence>
<evidence type="ECO:0000313" key="10">
    <source>
        <dbReference type="Proteomes" id="UP001239445"/>
    </source>
</evidence>
<sequence length="329" mass="36368">MGKKKSHQVFIPGFTCLGKSIYLQDPTLGRPPEVPRIRPPEPSRARRPHLSFTASSNPFPLPSASEASTHDTPDLILLTPWTGAQARHIAKYTLSYNQLYPGTPMLIITTTITDLALRRLKTKLEALAPAVAYLTTSPKSNILLHAFSEGGAHKAVCLARAYLAATDGARLPVRAFLLDSTPGTPRYTSNVAAFKRSLPRHPVARALGLPVGASVLGVHWFLFSLFVGYDNNIISQTRRALNDDALWEDVRAPRTYLFSEGDDLIDWHDVERHGKETAEALGVRSLLVKFKESGHCGHARGNEGLYWGAVRRTWDSKTEATWTGEIIKR</sequence>
<feature type="compositionally biased region" description="Basic and acidic residues" evidence="7">
    <location>
        <begin position="33"/>
        <end position="44"/>
    </location>
</feature>
<dbReference type="AlphaFoldDB" id="A0AAJ0BAF9"/>
<keyword evidence="10" id="KW-1185">Reference proteome</keyword>
<name>A0AAJ0BAF9_9PEZI</name>
<evidence type="ECO:0000256" key="6">
    <source>
        <dbReference type="ARBA" id="ARBA00034303"/>
    </source>
</evidence>
<evidence type="ECO:0000313" key="9">
    <source>
        <dbReference type="EMBL" id="KAK1753142.1"/>
    </source>
</evidence>
<evidence type="ECO:0000256" key="1">
    <source>
        <dbReference type="ARBA" id="ARBA00007387"/>
    </source>
</evidence>
<dbReference type="PANTHER" id="PTHR12265">
    <property type="entry name" value="TRANSMEMBRANE PROTEIN 53"/>
    <property type="match status" value="1"/>
</dbReference>
<dbReference type="InterPro" id="IPR008547">
    <property type="entry name" value="DUF829_TMEM53"/>
</dbReference>
<keyword evidence="3 8" id="KW-1133">Transmembrane helix</keyword>
<dbReference type="PANTHER" id="PTHR12265:SF30">
    <property type="entry name" value="TRANSMEMBRANE PROTEIN 53"/>
    <property type="match status" value="1"/>
</dbReference>
<protein>
    <submittedName>
        <fullName evidence="9">Uncharacterized protein</fullName>
    </submittedName>
</protein>
<dbReference type="InterPro" id="IPR029058">
    <property type="entry name" value="AB_hydrolase_fold"/>
</dbReference>
<evidence type="ECO:0000256" key="7">
    <source>
        <dbReference type="SAM" id="MobiDB-lite"/>
    </source>
</evidence>
<feature type="region of interest" description="Disordered" evidence="7">
    <location>
        <begin position="27"/>
        <end position="69"/>
    </location>
</feature>
<comment type="subcellular location">
    <subcellularLocation>
        <location evidence="6">Nucleus outer membrane</location>
        <topology evidence="6">Single-pass membrane protein</topology>
    </subcellularLocation>
</comment>
<dbReference type="EMBL" id="MU839838">
    <property type="protein sequence ID" value="KAK1753142.1"/>
    <property type="molecule type" value="Genomic_DNA"/>
</dbReference>
<gene>
    <name evidence="9" type="ORF">QBC47DRAFT_453755</name>
</gene>
<feature type="transmembrane region" description="Helical" evidence="8">
    <location>
        <begin position="206"/>
        <end position="229"/>
    </location>
</feature>
<comment type="similarity">
    <text evidence="1">Belongs to the TMEM53 family.</text>
</comment>
<accession>A0AAJ0BAF9</accession>